<dbReference type="SUPFAM" id="SSF51735">
    <property type="entry name" value="NAD(P)-binding Rossmann-fold domains"/>
    <property type="match status" value="1"/>
</dbReference>
<evidence type="ECO:0000313" key="2">
    <source>
        <dbReference type="EMBL" id="KIC95467.1"/>
    </source>
</evidence>
<dbReference type="PANTHER" id="PTHR47129">
    <property type="entry name" value="QUINONE OXIDOREDUCTASE 2"/>
    <property type="match status" value="1"/>
</dbReference>
<evidence type="ECO:0000313" key="3">
    <source>
        <dbReference type="Proteomes" id="UP000031408"/>
    </source>
</evidence>
<dbReference type="Gene3D" id="3.90.25.10">
    <property type="entry name" value="UDP-galactose 4-epimerase, domain 1"/>
    <property type="match status" value="1"/>
</dbReference>
<gene>
    <name evidence="2" type="ORF">OI18_06175</name>
</gene>
<keyword evidence="3" id="KW-1185">Reference proteome</keyword>
<dbReference type="Pfam" id="PF05368">
    <property type="entry name" value="NmrA"/>
    <property type="match status" value="1"/>
</dbReference>
<reference evidence="2 3" key="1">
    <citation type="submission" date="2014-11" db="EMBL/GenBank/DDBJ databases">
        <title>Genome sequence of Flavihumibacter solisilvae 3-3.</title>
        <authorList>
            <person name="Zhou G."/>
            <person name="Li M."/>
            <person name="Wang G."/>
        </authorList>
    </citation>
    <scope>NUCLEOTIDE SEQUENCE [LARGE SCALE GENOMIC DNA]</scope>
    <source>
        <strain evidence="2 3">3-3</strain>
    </source>
</reference>
<dbReference type="AlphaFoldDB" id="A0A0C1L5T3"/>
<dbReference type="InterPro" id="IPR008030">
    <property type="entry name" value="NmrA-like"/>
</dbReference>
<accession>A0A0C1L5T3</accession>
<comment type="caution">
    <text evidence="2">The sequence shown here is derived from an EMBL/GenBank/DDBJ whole genome shotgun (WGS) entry which is preliminary data.</text>
</comment>
<feature type="domain" description="NmrA-like" evidence="1">
    <location>
        <begin position="2"/>
        <end position="283"/>
    </location>
</feature>
<dbReference type="PANTHER" id="PTHR47129:SF1">
    <property type="entry name" value="NMRA-LIKE DOMAIN-CONTAINING PROTEIN"/>
    <property type="match status" value="1"/>
</dbReference>
<organism evidence="2 3">
    <name type="scientific">Flavihumibacter solisilvae</name>
    <dbReference type="NCBI Taxonomy" id="1349421"/>
    <lineage>
        <taxon>Bacteria</taxon>
        <taxon>Pseudomonadati</taxon>
        <taxon>Bacteroidota</taxon>
        <taxon>Chitinophagia</taxon>
        <taxon>Chitinophagales</taxon>
        <taxon>Chitinophagaceae</taxon>
        <taxon>Flavihumibacter</taxon>
    </lineage>
</organism>
<protein>
    <recommendedName>
        <fullName evidence="1">NmrA-like domain-containing protein</fullName>
    </recommendedName>
</protein>
<sequence length="294" mass="32321">MILVTGANGGLGAATINALIKKSSSLQIAGLVRDRSKAAELIEKGIDVRTGDYDDFDSLVAAFKGIEKLVLVSAPALSDLRLKRESNAILAAKEAGVKHIIFTGIQNRKDRKYIIPFITDVSDEVEKLLIESGMNYTIVENSIYADSIPLFTGETFEDNNIIFTAGNGRFAFVTRSDLGEGIATLLLQDGHENKKYTLSNSESWSFTDISAIISNISGRSISYRNISKEEYINHQVSKHNLPPFVAEFLANWGIAAQEGEFAETDNMLEQLLGRKPTGLEEFLPGLFYSTFHTT</sequence>
<dbReference type="RefSeq" id="WP_039138077.1">
    <property type="nucleotide sequence ID" value="NZ_JSVC01000006.1"/>
</dbReference>
<dbReference type="EMBL" id="JSVC01000006">
    <property type="protein sequence ID" value="KIC95467.1"/>
    <property type="molecule type" value="Genomic_DNA"/>
</dbReference>
<dbReference type="InterPro" id="IPR036291">
    <property type="entry name" value="NAD(P)-bd_dom_sf"/>
</dbReference>
<evidence type="ECO:0000259" key="1">
    <source>
        <dbReference type="Pfam" id="PF05368"/>
    </source>
</evidence>
<name>A0A0C1L5T3_9BACT</name>
<dbReference type="CDD" id="cd05269">
    <property type="entry name" value="TMR_SDR_a"/>
    <property type="match status" value="1"/>
</dbReference>
<dbReference type="Gene3D" id="3.40.50.720">
    <property type="entry name" value="NAD(P)-binding Rossmann-like Domain"/>
    <property type="match status" value="1"/>
</dbReference>
<dbReference type="InterPro" id="IPR052718">
    <property type="entry name" value="NmrA-type_oxidoreductase"/>
</dbReference>
<dbReference type="STRING" id="1349421.OI18_06175"/>
<proteinExistence type="predicted"/>
<dbReference type="Proteomes" id="UP000031408">
    <property type="component" value="Unassembled WGS sequence"/>
</dbReference>
<dbReference type="OrthoDB" id="9780595at2"/>